<accession>E6VFX0</accession>
<evidence type="ECO:0000259" key="1">
    <source>
        <dbReference type="Pfam" id="PF00082"/>
    </source>
</evidence>
<dbReference type="Proteomes" id="UP000001402">
    <property type="component" value="Chromosome"/>
</dbReference>
<dbReference type="SUPFAM" id="SSF52743">
    <property type="entry name" value="Subtilisin-like"/>
    <property type="match status" value="1"/>
</dbReference>
<dbReference type="GO" id="GO:0006508">
    <property type="term" value="P:proteolysis"/>
    <property type="evidence" value="ECO:0007669"/>
    <property type="project" value="InterPro"/>
</dbReference>
<dbReference type="Pfam" id="PF00082">
    <property type="entry name" value="Peptidase_S8"/>
    <property type="match status" value="1"/>
</dbReference>
<proteinExistence type="predicted"/>
<evidence type="ECO:0000313" key="3">
    <source>
        <dbReference type="Proteomes" id="UP000001402"/>
    </source>
</evidence>
<gene>
    <name evidence="2" type="ordered locus">Rpdx1_4888</name>
</gene>
<sequence length="333" mass="34202">MWLTEDAGGVMVGVSGSELHQELLFAFGGGERDVTVALLDGLVDRTHDCFIGAPLKPLNSAAAQRAGEDAPASAQATHLASLLFGQPCRSVEGIAPMCSGLLAPIFSSGRQACRQADLADAIARALDHGADIILIGDGSFERPWYPGPALADAVAKCNARKALIVTSAGSQGCTTLLRRCGTSNLLPVAALDSVGQLLGGQCRDLGDIGIAIPGTSVTGAALEGRIVQRSSPNVAAGMVAGVAAVLLGVLYRAGRARDPGAVAEAIRMTATPRGALGGSGYPATWTGRKSLETAAAYLTGRYEGVYASSLFETWYRAQAGAIRSDHAAFRPRA</sequence>
<dbReference type="HOGENOM" id="CLU_063431_1_0_5"/>
<reference evidence="2" key="1">
    <citation type="submission" date="2010-12" db="EMBL/GenBank/DDBJ databases">
        <title>Complete sequence of Rhodopseudomonas palustris DX-1.</title>
        <authorList>
            <consortium name="US DOE Joint Genome Institute"/>
            <person name="Lucas S."/>
            <person name="Copeland A."/>
            <person name="Lapidus A."/>
            <person name="Cheng J.-F."/>
            <person name="Goodwin L."/>
            <person name="Pitluck S."/>
            <person name="Misra M."/>
            <person name="Chertkov O."/>
            <person name="Detter J.C."/>
            <person name="Han C."/>
            <person name="Tapia R."/>
            <person name="Land M."/>
            <person name="Hauser L."/>
            <person name="Kyrpides N."/>
            <person name="Ivanova N."/>
            <person name="Ovchinnikova G."/>
            <person name="Logan B."/>
            <person name="Oda Y."/>
            <person name="Harwood C."/>
            <person name="Woyke T."/>
        </authorList>
    </citation>
    <scope>NUCLEOTIDE SEQUENCE [LARGE SCALE GENOMIC DNA]</scope>
    <source>
        <strain evidence="2">DX-1</strain>
    </source>
</reference>
<evidence type="ECO:0000313" key="2">
    <source>
        <dbReference type="EMBL" id="ADU46429.1"/>
    </source>
</evidence>
<protein>
    <submittedName>
        <fullName evidence="2">Putative peptidase PatA-like protein</fullName>
    </submittedName>
</protein>
<dbReference type="GO" id="GO:0004252">
    <property type="term" value="F:serine-type endopeptidase activity"/>
    <property type="evidence" value="ECO:0007669"/>
    <property type="project" value="InterPro"/>
</dbReference>
<dbReference type="EMBL" id="CP002418">
    <property type="protein sequence ID" value="ADU46429.1"/>
    <property type="molecule type" value="Genomic_DNA"/>
</dbReference>
<dbReference type="AlphaFoldDB" id="E6VFX0"/>
<dbReference type="STRING" id="652103.Rpdx1_4888"/>
<feature type="domain" description="Peptidase S8/S53" evidence="1">
    <location>
        <begin position="33"/>
        <end position="273"/>
    </location>
</feature>
<name>E6VFX0_RHOPX</name>
<organism evidence="2 3">
    <name type="scientific">Rhodopseudomonas palustris (strain DX-1)</name>
    <dbReference type="NCBI Taxonomy" id="652103"/>
    <lineage>
        <taxon>Bacteria</taxon>
        <taxon>Pseudomonadati</taxon>
        <taxon>Pseudomonadota</taxon>
        <taxon>Alphaproteobacteria</taxon>
        <taxon>Hyphomicrobiales</taxon>
        <taxon>Nitrobacteraceae</taxon>
        <taxon>Rhodopseudomonas</taxon>
    </lineage>
</organism>
<dbReference type="KEGG" id="rpx:Rpdx1_4888"/>
<dbReference type="Gene3D" id="3.40.50.200">
    <property type="entry name" value="Peptidase S8/S53 domain"/>
    <property type="match status" value="1"/>
</dbReference>
<dbReference type="eggNOG" id="COG1404">
    <property type="taxonomic scope" value="Bacteria"/>
</dbReference>
<dbReference type="InterPro" id="IPR036852">
    <property type="entry name" value="Peptidase_S8/S53_dom_sf"/>
</dbReference>
<dbReference type="InterPro" id="IPR000209">
    <property type="entry name" value="Peptidase_S8/S53_dom"/>
</dbReference>